<reference evidence="1" key="1">
    <citation type="journal article" date="2021" name="Microb. Physiol.">
        <title>Proteogenomic Insights into the Physiology of Marine, Sulfate-Reducing, Filamentous Desulfonema limicola and Desulfonema magnum.</title>
        <authorList>
            <person name="Schnaars V."/>
            <person name="Wohlbrand L."/>
            <person name="Scheve S."/>
            <person name="Hinrichs C."/>
            <person name="Reinhardt R."/>
            <person name="Rabus R."/>
        </authorList>
    </citation>
    <scope>NUCLEOTIDE SEQUENCE</scope>
    <source>
        <strain evidence="1">4be13</strain>
    </source>
</reference>
<keyword evidence="2" id="KW-1185">Reference proteome</keyword>
<dbReference type="Proteomes" id="UP000663722">
    <property type="component" value="Chromosome"/>
</dbReference>
<sequence length="49" mass="5464">MISDFLNFSHPSELIGSCGSLCLIHYAAQNTKQIKKIISLSHDRYSKPA</sequence>
<evidence type="ECO:0000313" key="1">
    <source>
        <dbReference type="EMBL" id="QTA84626.1"/>
    </source>
</evidence>
<protein>
    <submittedName>
        <fullName evidence="1">Uncharacterized protein</fullName>
    </submittedName>
</protein>
<organism evidence="1 2">
    <name type="scientific">Desulfonema magnum</name>
    <dbReference type="NCBI Taxonomy" id="45655"/>
    <lineage>
        <taxon>Bacteria</taxon>
        <taxon>Pseudomonadati</taxon>
        <taxon>Thermodesulfobacteriota</taxon>
        <taxon>Desulfobacteria</taxon>
        <taxon>Desulfobacterales</taxon>
        <taxon>Desulfococcaceae</taxon>
        <taxon>Desulfonema</taxon>
    </lineage>
</organism>
<accession>A0A975GKE5</accession>
<gene>
    <name evidence="1" type="ORF">dnm_006250</name>
</gene>
<dbReference type="KEGG" id="dmm:dnm_006250"/>
<name>A0A975GKE5_9BACT</name>
<evidence type="ECO:0000313" key="2">
    <source>
        <dbReference type="Proteomes" id="UP000663722"/>
    </source>
</evidence>
<proteinExistence type="predicted"/>
<dbReference type="EMBL" id="CP061800">
    <property type="protein sequence ID" value="QTA84626.1"/>
    <property type="molecule type" value="Genomic_DNA"/>
</dbReference>
<dbReference type="AlphaFoldDB" id="A0A975GKE5"/>